<feature type="coiled-coil region" evidence="1">
    <location>
        <begin position="221"/>
        <end position="292"/>
    </location>
</feature>
<organism evidence="3 4">
    <name type="scientific">Coprinopsis marcescibilis</name>
    <name type="common">Agaric fungus</name>
    <name type="synonym">Psathyrella marcescibilis</name>
    <dbReference type="NCBI Taxonomy" id="230819"/>
    <lineage>
        <taxon>Eukaryota</taxon>
        <taxon>Fungi</taxon>
        <taxon>Dikarya</taxon>
        <taxon>Basidiomycota</taxon>
        <taxon>Agaricomycotina</taxon>
        <taxon>Agaricomycetes</taxon>
        <taxon>Agaricomycetidae</taxon>
        <taxon>Agaricales</taxon>
        <taxon>Agaricineae</taxon>
        <taxon>Psathyrellaceae</taxon>
        <taxon>Coprinopsis</taxon>
    </lineage>
</organism>
<protein>
    <recommendedName>
        <fullName evidence="5">BTB domain-containing protein</fullName>
    </recommendedName>
</protein>
<dbReference type="STRING" id="230819.A0A5C3KUT3"/>
<reference evidence="3 4" key="1">
    <citation type="journal article" date="2019" name="Nat. Ecol. Evol.">
        <title>Megaphylogeny resolves global patterns of mushroom evolution.</title>
        <authorList>
            <person name="Varga T."/>
            <person name="Krizsan K."/>
            <person name="Foldi C."/>
            <person name="Dima B."/>
            <person name="Sanchez-Garcia M."/>
            <person name="Sanchez-Ramirez S."/>
            <person name="Szollosi G.J."/>
            <person name="Szarkandi J.G."/>
            <person name="Papp V."/>
            <person name="Albert L."/>
            <person name="Andreopoulos W."/>
            <person name="Angelini C."/>
            <person name="Antonin V."/>
            <person name="Barry K.W."/>
            <person name="Bougher N.L."/>
            <person name="Buchanan P."/>
            <person name="Buyck B."/>
            <person name="Bense V."/>
            <person name="Catcheside P."/>
            <person name="Chovatia M."/>
            <person name="Cooper J."/>
            <person name="Damon W."/>
            <person name="Desjardin D."/>
            <person name="Finy P."/>
            <person name="Geml J."/>
            <person name="Haridas S."/>
            <person name="Hughes K."/>
            <person name="Justo A."/>
            <person name="Karasinski D."/>
            <person name="Kautmanova I."/>
            <person name="Kiss B."/>
            <person name="Kocsube S."/>
            <person name="Kotiranta H."/>
            <person name="LaButti K.M."/>
            <person name="Lechner B.E."/>
            <person name="Liimatainen K."/>
            <person name="Lipzen A."/>
            <person name="Lukacs Z."/>
            <person name="Mihaltcheva S."/>
            <person name="Morgado L.N."/>
            <person name="Niskanen T."/>
            <person name="Noordeloos M.E."/>
            <person name="Ohm R.A."/>
            <person name="Ortiz-Santana B."/>
            <person name="Ovrebo C."/>
            <person name="Racz N."/>
            <person name="Riley R."/>
            <person name="Savchenko A."/>
            <person name="Shiryaev A."/>
            <person name="Soop K."/>
            <person name="Spirin V."/>
            <person name="Szebenyi C."/>
            <person name="Tomsovsky M."/>
            <person name="Tulloss R.E."/>
            <person name="Uehling J."/>
            <person name="Grigoriev I.V."/>
            <person name="Vagvolgyi C."/>
            <person name="Papp T."/>
            <person name="Martin F.M."/>
            <person name="Miettinen O."/>
            <person name="Hibbett D.S."/>
            <person name="Nagy L.G."/>
        </authorList>
    </citation>
    <scope>NUCLEOTIDE SEQUENCE [LARGE SCALE GENOMIC DNA]</scope>
    <source>
        <strain evidence="3 4">CBS 121175</strain>
    </source>
</reference>
<dbReference type="InterPro" id="IPR011333">
    <property type="entry name" value="SKP1/BTB/POZ_sf"/>
</dbReference>
<dbReference type="OrthoDB" id="2886395at2759"/>
<dbReference type="Proteomes" id="UP000307440">
    <property type="component" value="Unassembled WGS sequence"/>
</dbReference>
<dbReference type="AlphaFoldDB" id="A0A5C3KUT3"/>
<accession>A0A5C3KUT3</accession>
<keyword evidence="1" id="KW-0175">Coiled coil</keyword>
<proteinExistence type="predicted"/>
<dbReference type="Gene3D" id="3.30.710.10">
    <property type="entry name" value="Potassium Channel Kv1.1, Chain A"/>
    <property type="match status" value="1"/>
</dbReference>
<feature type="compositionally biased region" description="Basic residues" evidence="2">
    <location>
        <begin position="363"/>
        <end position="374"/>
    </location>
</feature>
<gene>
    <name evidence="3" type="ORF">FA15DRAFT_670319</name>
</gene>
<evidence type="ECO:0000313" key="4">
    <source>
        <dbReference type="Proteomes" id="UP000307440"/>
    </source>
</evidence>
<evidence type="ECO:0008006" key="5">
    <source>
        <dbReference type="Google" id="ProtNLM"/>
    </source>
</evidence>
<dbReference type="EMBL" id="ML210215">
    <property type="protein sequence ID" value="TFK23603.1"/>
    <property type="molecule type" value="Genomic_DNA"/>
</dbReference>
<keyword evidence="4" id="KW-1185">Reference proteome</keyword>
<name>A0A5C3KUT3_COPMA</name>
<feature type="compositionally biased region" description="Low complexity" evidence="2">
    <location>
        <begin position="328"/>
        <end position="345"/>
    </location>
</feature>
<evidence type="ECO:0000256" key="2">
    <source>
        <dbReference type="SAM" id="MobiDB-lite"/>
    </source>
</evidence>
<feature type="region of interest" description="Disordered" evidence="2">
    <location>
        <begin position="318"/>
        <end position="374"/>
    </location>
</feature>
<evidence type="ECO:0000313" key="3">
    <source>
        <dbReference type="EMBL" id="TFK23603.1"/>
    </source>
</evidence>
<sequence length="374" mass="42040">MSVPSPQDFDPDYHWNFVRFTAQGRRFCVPDYLFIEGSDYFAAEYGLKSGSGTPTDFEVVDAATDKVVELDVSIEDFRPFLTVLYPKTPDAIAQISEEGWLSILRLSTKWYFNDLRKTAIDKLQEYVTRMGPIERIGLAKELSFAPWLSSAYKEIVTRPESVTVGVAREVGWEIAIQLCAMREKRRAPIPVPPPTDSDIESVLSQDFAPISMRQPDFMTSAERLEAQKLAAEKEAAENAAAENAAAEEEKKRLEMVATEEKRLREENLRRIQEQIEREAQKKIEEASMLQQRQHQLLAEASALGEQIAWHDPSGRCEIQIPVSEPERTQQPTPTLPLPSSGGSTSAEPPIVISNDALAPPTLKLKKKKKAPRPD</sequence>
<evidence type="ECO:0000256" key="1">
    <source>
        <dbReference type="SAM" id="Coils"/>
    </source>
</evidence>